<evidence type="ECO:0000313" key="18">
    <source>
        <dbReference type="EMBL" id="MBE3640385.1"/>
    </source>
</evidence>
<feature type="domain" description="Malate synthase N-terminal" evidence="15">
    <location>
        <begin position="16"/>
        <end position="69"/>
    </location>
</feature>
<dbReference type="InterPro" id="IPR048355">
    <property type="entry name" value="MS_C"/>
</dbReference>
<evidence type="ECO:0000259" key="14">
    <source>
        <dbReference type="Pfam" id="PF01274"/>
    </source>
</evidence>
<keyword evidence="6 10" id="KW-0479">Metal-binding</keyword>
<evidence type="ECO:0000313" key="19">
    <source>
        <dbReference type="Proteomes" id="UP000609121"/>
    </source>
</evidence>
<proteinExistence type="inferred from homology"/>
<comment type="caution">
    <text evidence="10">Lacks conserved residue(s) required for the propagation of feature annotation.</text>
</comment>
<dbReference type="Pfam" id="PF20659">
    <property type="entry name" value="MS_C"/>
    <property type="match status" value="1"/>
</dbReference>
<dbReference type="InterPro" id="IPR011076">
    <property type="entry name" value="Malate_synth_sf"/>
</dbReference>
<feature type="binding site" evidence="10">
    <location>
        <position position="328"/>
    </location>
    <ligand>
        <name>glyoxylate</name>
        <dbReference type="ChEBI" id="CHEBI:36655"/>
    </ligand>
</feature>
<evidence type="ECO:0000259" key="16">
    <source>
        <dbReference type="Pfam" id="PF20658"/>
    </source>
</evidence>
<evidence type="ECO:0000256" key="5">
    <source>
        <dbReference type="ARBA" id="ARBA00022679"/>
    </source>
</evidence>
<feature type="modified residue" description="Cysteine sulfenic acid (-SOH)" evidence="10">
    <location>
        <position position="604"/>
    </location>
</feature>
<comment type="pathway">
    <text evidence="10 13">Carbohydrate metabolism; glyoxylate cycle; (S)-malate from isocitrate: step 2/2.</text>
</comment>
<dbReference type="PANTHER" id="PTHR42739">
    <property type="entry name" value="MALATE SYNTHASE G"/>
    <property type="match status" value="1"/>
</dbReference>
<comment type="caution">
    <text evidence="18">The sequence shown here is derived from an EMBL/GenBank/DDBJ whole genome shotgun (WGS) entry which is preliminary data.</text>
</comment>
<evidence type="ECO:0000256" key="12">
    <source>
        <dbReference type="PIRSR" id="PIRSR601465-50"/>
    </source>
</evidence>
<dbReference type="GO" id="GO:0004474">
    <property type="term" value="F:malate synthase activity"/>
    <property type="evidence" value="ECO:0007669"/>
    <property type="project" value="UniProtKB-UniRule"/>
</dbReference>
<evidence type="ECO:0000256" key="13">
    <source>
        <dbReference type="RuleBase" id="RU003572"/>
    </source>
</evidence>
<dbReference type="GO" id="GO:0005829">
    <property type="term" value="C:cytosol"/>
    <property type="evidence" value="ECO:0007669"/>
    <property type="project" value="TreeGrafter"/>
</dbReference>
<dbReference type="NCBIfam" id="TIGR01345">
    <property type="entry name" value="malate_syn_G"/>
    <property type="match status" value="1"/>
</dbReference>
<feature type="domain" description="Malate synthase G alpha-beta insertion" evidence="16">
    <location>
        <begin position="157"/>
        <end position="222"/>
    </location>
</feature>
<evidence type="ECO:0000256" key="8">
    <source>
        <dbReference type="ARBA" id="ARBA00023097"/>
    </source>
</evidence>
<keyword evidence="2 10" id="KW-0329">Glyoxylate bypass</keyword>
<dbReference type="HAMAP" id="MF_00641">
    <property type="entry name" value="Malate_synth_G"/>
    <property type="match status" value="1"/>
</dbReference>
<comment type="similarity">
    <text evidence="10 13">Belongs to the malate synthase family. GlcB subfamily.</text>
</comment>
<dbReference type="Pfam" id="PF20656">
    <property type="entry name" value="MS_N"/>
    <property type="match status" value="1"/>
</dbReference>
<accession>A0A8J6ZFG7</accession>
<feature type="active site" description="Proton acceptor" evidence="10 12">
    <location>
        <position position="328"/>
    </location>
</feature>
<evidence type="ECO:0000256" key="11">
    <source>
        <dbReference type="NCBIfam" id="TIGR01345"/>
    </source>
</evidence>
<dbReference type="Proteomes" id="UP000609121">
    <property type="component" value="Unassembled WGS sequence"/>
</dbReference>
<feature type="domain" description="Malate synthase C-terminal" evidence="17">
    <location>
        <begin position="579"/>
        <end position="659"/>
    </location>
</feature>
<evidence type="ECO:0000259" key="15">
    <source>
        <dbReference type="Pfam" id="PF20656"/>
    </source>
</evidence>
<dbReference type="Gene3D" id="3.20.20.360">
    <property type="entry name" value="Malate synthase, domain 3"/>
    <property type="match status" value="2"/>
</dbReference>
<dbReference type="EC" id="2.3.3.9" evidence="10 11"/>
<keyword evidence="8 10" id="KW-0558">Oxidation</keyword>
<evidence type="ECO:0000259" key="17">
    <source>
        <dbReference type="Pfam" id="PF20659"/>
    </source>
</evidence>
<protein>
    <recommendedName>
        <fullName evidence="10 11">Malate synthase G</fullName>
        <ecNumber evidence="10 11">2.3.3.9</ecNumber>
    </recommendedName>
</protein>
<dbReference type="Gene3D" id="1.20.1220.12">
    <property type="entry name" value="Malate synthase, domain III"/>
    <property type="match status" value="1"/>
</dbReference>
<keyword evidence="18" id="KW-0012">Acyltransferase</keyword>
<organism evidence="18 19">
    <name type="scientific">Mangrovicoccus algicola</name>
    <dbReference type="NCBI Taxonomy" id="2771008"/>
    <lineage>
        <taxon>Bacteria</taxon>
        <taxon>Pseudomonadati</taxon>
        <taxon>Pseudomonadota</taxon>
        <taxon>Alphaproteobacteria</taxon>
        <taxon>Rhodobacterales</taxon>
        <taxon>Paracoccaceae</taxon>
        <taxon>Mangrovicoccus</taxon>
    </lineage>
</organism>
<keyword evidence="3 10" id="KW-0963">Cytoplasm</keyword>
<feature type="domain" description="Malate synthase TIM barrel" evidence="14">
    <location>
        <begin position="325"/>
        <end position="557"/>
    </location>
</feature>
<dbReference type="InterPro" id="IPR048356">
    <property type="entry name" value="MS_N"/>
</dbReference>
<feature type="binding site" evidence="10">
    <location>
        <position position="446"/>
    </location>
    <ligand>
        <name>Mg(2+)</name>
        <dbReference type="ChEBI" id="CHEBI:18420"/>
    </ligand>
</feature>
<dbReference type="AlphaFoldDB" id="A0A8J6ZFG7"/>
<name>A0A8J6ZFG7_9RHOB</name>
<reference evidence="18" key="1">
    <citation type="submission" date="2020-09" db="EMBL/GenBank/DDBJ databases">
        <title>A novel bacterium of genus Mangrovicoccus, isolated from South China Sea.</title>
        <authorList>
            <person name="Huang H."/>
            <person name="Mo K."/>
            <person name="Hu Y."/>
        </authorList>
    </citation>
    <scope>NUCLEOTIDE SEQUENCE</scope>
    <source>
        <strain evidence="18">HB182678</strain>
    </source>
</reference>
<dbReference type="Pfam" id="PF20658">
    <property type="entry name" value="MSG_insertion"/>
    <property type="match status" value="1"/>
</dbReference>
<evidence type="ECO:0000256" key="6">
    <source>
        <dbReference type="ARBA" id="ARBA00022723"/>
    </source>
</evidence>
<comment type="subunit">
    <text evidence="10">Monomer.</text>
</comment>
<dbReference type="PANTHER" id="PTHR42739:SF1">
    <property type="entry name" value="MALATE SYNTHASE G"/>
    <property type="match status" value="1"/>
</dbReference>
<dbReference type="UniPathway" id="UPA00703">
    <property type="reaction ID" value="UER00720"/>
</dbReference>
<feature type="binding site" evidence="10">
    <location>
        <position position="301"/>
    </location>
    <ligand>
        <name>acetyl-CoA</name>
        <dbReference type="ChEBI" id="CHEBI:57288"/>
    </ligand>
</feature>
<comment type="catalytic activity">
    <reaction evidence="9 10 13">
        <text>glyoxylate + acetyl-CoA + H2O = (S)-malate + CoA + H(+)</text>
        <dbReference type="Rhea" id="RHEA:18181"/>
        <dbReference type="ChEBI" id="CHEBI:15377"/>
        <dbReference type="ChEBI" id="CHEBI:15378"/>
        <dbReference type="ChEBI" id="CHEBI:15589"/>
        <dbReference type="ChEBI" id="CHEBI:36655"/>
        <dbReference type="ChEBI" id="CHEBI:57287"/>
        <dbReference type="ChEBI" id="CHEBI:57288"/>
        <dbReference type="EC" id="2.3.3.9"/>
    </reaction>
</comment>
<sequence>MDRVQRSGLQVDPELASFIETEALPGVGVTAKVFWDALAGLVAEQGPKNRALLETRERMQAQIDDWHKARKGQPHDAAAYEAFLREIGYLVAEGPDFAIETAATDPEIAEVPGPQLVVPIMNARYALNAANARWGSLYDALYGTDAMGSTPPAGGFDADRGAEVVAWAKAHLDRVVPLAEGAWADVTALGVEGTHLVPALKDPAQFAGYTGDIDAPGSILLQVNGLHIRIVIDPENRIGQTDPAGISDVILESAMSTIMDCEDSVAAVDGPDKALAYRNWLGLMKGDLTEEVSKGGTSFTRRLNGDISYTTANGEAKLLKGRSLMLVRNVGHLMTTPAVLDGEGREIGEGILDALCTTMIAMHDLARDGGNSVHGSVYVVKPKMHGPEEVAFAVEIFDRVETALGLPANTVKLGIMDEERRTSVNLKECIRAAKSRVAFINTGFLDRTGDEIHTSMEAGPMLPKGQMKSQPWILSYEDRNVDIGLACGLKGRAQIGKGMWAMPDLMAAMLEAKIGHPKSGATCAWVPSPTAAVLHATHYHLVDVFARQDEIAAGGARGSLADLITIPVMEGANLSDAEVTAEIENNAQGILGYVVRWVDQGVGCSKVPDINDVGLMEDRATCRISSQALANWLHHGVIGADQTMAAMKRMAEKVDAQNAGDPAYIAMAPGFDTVAFKAACDLVFDGRAQPSGYTEPVLHARRLELKAAS</sequence>
<evidence type="ECO:0000256" key="1">
    <source>
        <dbReference type="ARBA" id="ARBA00001946"/>
    </source>
</evidence>
<keyword evidence="5 10" id="KW-0808">Transferase</keyword>
<dbReference type="SUPFAM" id="SSF51645">
    <property type="entry name" value="Malate synthase G"/>
    <property type="match status" value="1"/>
</dbReference>
<evidence type="ECO:0000256" key="3">
    <source>
        <dbReference type="ARBA" id="ARBA00022490"/>
    </source>
</evidence>
<dbReference type="Pfam" id="PF01274">
    <property type="entry name" value="MS_TIM-barrel"/>
    <property type="match status" value="1"/>
</dbReference>
<feature type="binding site" evidence="10">
    <location>
        <begin position="443"/>
        <end position="446"/>
    </location>
    <ligand>
        <name>glyoxylate</name>
        <dbReference type="ChEBI" id="CHEBI:36655"/>
    </ligand>
</feature>
<feature type="binding site" evidence="10">
    <location>
        <position position="117"/>
    </location>
    <ligand>
        <name>acetyl-CoA</name>
        <dbReference type="ChEBI" id="CHEBI:57288"/>
    </ligand>
</feature>
<dbReference type="InterPro" id="IPR006253">
    <property type="entry name" value="Malate_synthG"/>
</dbReference>
<keyword evidence="4 10" id="KW-0816">Tricarboxylic acid cycle</keyword>
<dbReference type="GO" id="GO:0009436">
    <property type="term" value="P:glyoxylate catabolic process"/>
    <property type="evidence" value="ECO:0007669"/>
    <property type="project" value="TreeGrafter"/>
</dbReference>
<comment type="cofactor">
    <cofactor evidence="1 10">
        <name>Mg(2+)</name>
        <dbReference type="ChEBI" id="CHEBI:18420"/>
    </cofactor>
</comment>
<feature type="binding site" evidence="10">
    <location>
        <position position="418"/>
    </location>
    <ligand>
        <name>Mg(2+)</name>
        <dbReference type="ChEBI" id="CHEBI:18420"/>
    </ligand>
</feature>
<dbReference type="NCBIfam" id="NF002825">
    <property type="entry name" value="PRK02999.1"/>
    <property type="match status" value="1"/>
</dbReference>
<evidence type="ECO:0000256" key="9">
    <source>
        <dbReference type="ARBA" id="ARBA00047918"/>
    </source>
</evidence>
<feature type="binding site" evidence="10">
    <location>
        <position position="264"/>
    </location>
    <ligand>
        <name>acetyl-CoA</name>
        <dbReference type="ChEBI" id="CHEBI:57288"/>
    </ligand>
</feature>
<dbReference type="GO" id="GO:0006097">
    <property type="term" value="P:glyoxylate cycle"/>
    <property type="evidence" value="ECO:0007669"/>
    <property type="project" value="UniProtKB-UniRule"/>
</dbReference>
<comment type="function">
    <text evidence="10">Involved in the glycolate utilization. Catalyzes the condensation and subsequent hydrolysis of acetyl-coenzyme A (acetyl-CoA) and glyoxylate to form malate and CoA.</text>
</comment>
<dbReference type="InterPro" id="IPR001465">
    <property type="entry name" value="Malate_synthase_TIM"/>
</dbReference>
<dbReference type="InterPro" id="IPR044856">
    <property type="entry name" value="Malate_synth_C_sf"/>
</dbReference>
<evidence type="ECO:0000256" key="2">
    <source>
        <dbReference type="ARBA" id="ARBA00022435"/>
    </source>
</evidence>
<dbReference type="GO" id="GO:0006099">
    <property type="term" value="P:tricarboxylic acid cycle"/>
    <property type="evidence" value="ECO:0007669"/>
    <property type="project" value="UniProtKB-KW"/>
</dbReference>
<evidence type="ECO:0000256" key="7">
    <source>
        <dbReference type="ARBA" id="ARBA00022842"/>
    </source>
</evidence>
<dbReference type="GO" id="GO:0000287">
    <property type="term" value="F:magnesium ion binding"/>
    <property type="evidence" value="ECO:0007669"/>
    <property type="project" value="TreeGrafter"/>
</dbReference>
<dbReference type="EMBL" id="JACVXA010000089">
    <property type="protein sequence ID" value="MBE3640385.1"/>
    <property type="molecule type" value="Genomic_DNA"/>
</dbReference>
<gene>
    <name evidence="10" type="primary">glcB</name>
    <name evidence="18" type="ORF">ICN82_19455</name>
</gene>
<feature type="binding site" evidence="10">
    <location>
        <position position="527"/>
    </location>
    <ligand>
        <name>acetyl-CoA</name>
        <dbReference type="ChEBI" id="CHEBI:57288"/>
    </ligand>
</feature>
<feature type="binding site" evidence="10">
    <location>
        <begin position="124"/>
        <end position="125"/>
    </location>
    <ligand>
        <name>acetyl-CoA</name>
        <dbReference type="ChEBI" id="CHEBI:57288"/>
    </ligand>
</feature>
<dbReference type="InterPro" id="IPR046363">
    <property type="entry name" value="MS_N_TIM-barrel_dom"/>
</dbReference>
<keyword evidence="19" id="KW-1185">Reference proteome</keyword>
<feature type="active site" description="Proton donor" evidence="10 12">
    <location>
        <position position="618"/>
    </location>
</feature>
<evidence type="ECO:0000256" key="10">
    <source>
        <dbReference type="HAMAP-Rule" id="MF_00641"/>
    </source>
</evidence>
<evidence type="ECO:0000256" key="4">
    <source>
        <dbReference type="ARBA" id="ARBA00022532"/>
    </source>
</evidence>
<feature type="binding site" evidence="10">
    <location>
        <position position="418"/>
    </location>
    <ligand>
        <name>glyoxylate</name>
        <dbReference type="ChEBI" id="CHEBI:36655"/>
    </ligand>
</feature>
<keyword evidence="7 10" id="KW-0460">Magnesium</keyword>
<dbReference type="RefSeq" id="WP_193186436.1">
    <property type="nucleotide sequence ID" value="NZ_JACVXA010000089.1"/>
</dbReference>
<dbReference type="InterPro" id="IPR048357">
    <property type="entry name" value="MSG_insertion"/>
</dbReference>
<comment type="subcellular location">
    <subcellularLocation>
        <location evidence="10 13">Cytoplasm</location>
    </subcellularLocation>
</comment>